<comment type="caution">
    <text evidence="2">The sequence shown here is derived from an EMBL/GenBank/DDBJ whole genome shotgun (WGS) entry which is preliminary data.</text>
</comment>
<evidence type="ECO:0000313" key="2">
    <source>
        <dbReference type="EMBL" id="KAK4417832.1"/>
    </source>
</evidence>
<proteinExistence type="predicted"/>
<evidence type="ECO:0000256" key="1">
    <source>
        <dbReference type="SAM" id="MobiDB-lite"/>
    </source>
</evidence>
<dbReference type="Proteomes" id="UP001293254">
    <property type="component" value="Unassembled WGS sequence"/>
</dbReference>
<protein>
    <submittedName>
        <fullName evidence="2">Uncharacterized protein</fullName>
    </submittedName>
</protein>
<reference evidence="2" key="2">
    <citation type="journal article" date="2024" name="Plant">
        <title>Genomic evolution and insights into agronomic trait innovations of Sesamum species.</title>
        <authorList>
            <person name="Miao H."/>
            <person name="Wang L."/>
            <person name="Qu L."/>
            <person name="Liu H."/>
            <person name="Sun Y."/>
            <person name="Le M."/>
            <person name="Wang Q."/>
            <person name="Wei S."/>
            <person name="Zheng Y."/>
            <person name="Lin W."/>
            <person name="Duan Y."/>
            <person name="Cao H."/>
            <person name="Xiong S."/>
            <person name="Wang X."/>
            <person name="Wei L."/>
            <person name="Li C."/>
            <person name="Ma Q."/>
            <person name="Ju M."/>
            <person name="Zhao R."/>
            <person name="Li G."/>
            <person name="Mu C."/>
            <person name="Tian Q."/>
            <person name="Mei H."/>
            <person name="Zhang T."/>
            <person name="Gao T."/>
            <person name="Zhang H."/>
        </authorList>
    </citation>
    <scope>NUCLEOTIDE SEQUENCE</scope>
    <source>
        <strain evidence="2">3651</strain>
    </source>
</reference>
<feature type="region of interest" description="Disordered" evidence="1">
    <location>
        <begin position="87"/>
        <end position="130"/>
    </location>
</feature>
<organism evidence="2 3">
    <name type="scientific">Sesamum alatum</name>
    <dbReference type="NCBI Taxonomy" id="300844"/>
    <lineage>
        <taxon>Eukaryota</taxon>
        <taxon>Viridiplantae</taxon>
        <taxon>Streptophyta</taxon>
        <taxon>Embryophyta</taxon>
        <taxon>Tracheophyta</taxon>
        <taxon>Spermatophyta</taxon>
        <taxon>Magnoliopsida</taxon>
        <taxon>eudicotyledons</taxon>
        <taxon>Gunneridae</taxon>
        <taxon>Pentapetalae</taxon>
        <taxon>asterids</taxon>
        <taxon>lamiids</taxon>
        <taxon>Lamiales</taxon>
        <taxon>Pedaliaceae</taxon>
        <taxon>Sesamum</taxon>
    </lineage>
</organism>
<reference evidence="2" key="1">
    <citation type="submission" date="2020-06" db="EMBL/GenBank/DDBJ databases">
        <authorList>
            <person name="Li T."/>
            <person name="Hu X."/>
            <person name="Zhang T."/>
            <person name="Song X."/>
            <person name="Zhang H."/>
            <person name="Dai N."/>
            <person name="Sheng W."/>
            <person name="Hou X."/>
            <person name="Wei L."/>
        </authorList>
    </citation>
    <scope>NUCLEOTIDE SEQUENCE</scope>
    <source>
        <strain evidence="2">3651</strain>
        <tissue evidence="2">Leaf</tissue>
    </source>
</reference>
<keyword evidence="3" id="KW-1185">Reference proteome</keyword>
<dbReference type="EMBL" id="JACGWO010000009">
    <property type="protein sequence ID" value="KAK4417832.1"/>
    <property type="molecule type" value="Genomic_DNA"/>
</dbReference>
<dbReference type="AlphaFoldDB" id="A0AAE1XTT9"/>
<feature type="compositionally biased region" description="Acidic residues" evidence="1">
    <location>
        <begin position="109"/>
        <end position="119"/>
    </location>
</feature>
<sequence length="238" mass="26798">MVRVYDGVDVPVVIYVEEVCDPLLVIDTQGNILPNIMAGGDKDAEMNLLMSDIDFTDDYESVATQQFRNEDNMGENEMGEGNIQQETENTRNEGDTDSSDADYTQPQWTDEEDTDDEPGSDQNSLVYEDIEASSDEDIFLEKNLSKRQMMMKLRKKLKQKSKQKNISHDAGPRNDALLGNKVGKNQEATTGSREANGVVPGPREANPTVVNRRSKKPTVAEVLRNIRHRSLEKRAKQF</sequence>
<name>A0AAE1XTT9_9LAMI</name>
<accession>A0AAE1XTT9</accession>
<gene>
    <name evidence="2" type="ORF">Salat_2195900</name>
</gene>
<feature type="region of interest" description="Disordered" evidence="1">
    <location>
        <begin position="157"/>
        <end position="217"/>
    </location>
</feature>
<evidence type="ECO:0000313" key="3">
    <source>
        <dbReference type="Proteomes" id="UP001293254"/>
    </source>
</evidence>